<keyword evidence="1" id="KW-0472">Membrane</keyword>
<dbReference type="PANTHER" id="PTHR36408:SF1">
    <property type="entry name" value="TRANSMEMBRANE PROTEIN"/>
    <property type="match status" value="1"/>
</dbReference>
<dbReference type="PANTHER" id="PTHR36408">
    <property type="entry name" value="TRANSMEMBRANE PROTEIN"/>
    <property type="match status" value="1"/>
</dbReference>
<keyword evidence="3" id="KW-1185">Reference proteome</keyword>
<dbReference type="GO" id="GO:0009941">
    <property type="term" value="C:chloroplast envelope"/>
    <property type="evidence" value="ECO:0007669"/>
    <property type="project" value="TreeGrafter"/>
</dbReference>
<keyword evidence="1" id="KW-1133">Transmembrane helix</keyword>
<sequence length="229" mass="25009">MSLSTTAAGAAAASVAQNPSCNRLPSRLYAIPICRSRLKPFSSSDLPASGAQGCWLLHVMPIQKENLRHVTARPWRLRAFVSGEAADGGPRGKMAGQFCFDKALAVLETLCIAPSVMLAIGSVVGLAHPGMSRLLQTSLGNVFFVWQFVLLVGAVALGAMIRRRQWRRFCRENGVSISLIDRIEKVEEDIRSSATIIRVLSRQLEKLGIRFRVTRKALKEPITEGLLGN</sequence>
<protein>
    <submittedName>
        <fullName evidence="2">Uncharacterized protein</fullName>
    </submittedName>
</protein>
<accession>A0A843UYT3</accession>
<dbReference type="Proteomes" id="UP000652761">
    <property type="component" value="Unassembled WGS sequence"/>
</dbReference>
<dbReference type="OrthoDB" id="2020732at2759"/>
<organism evidence="2 3">
    <name type="scientific">Colocasia esculenta</name>
    <name type="common">Wild taro</name>
    <name type="synonym">Arum esculentum</name>
    <dbReference type="NCBI Taxonomy" id="4460"/>
    <lineage>
        <taxon>Eukaryota</taxon>
        <taxon>Viridiplantae</taxon>
        <taxon>Streptophyta</taxon>
        <taxon>Embryophyta</taxon>
        <taxon>Tracheophyta</taxon>
        <taxon>Spermatophyta</taxon>
        <taxon>Magnoliopsida</taxon>
        <taxon>Liliopsida</taxon>
        <taxon>Araceae</taxon>
        <taxon>Aroideae</taxon>
        <taxon>Colocasieae</taxon>
        <taxon>Colocasia</taxon>
    </lineage>
</organism>
<name>A0A843UYT3_COLES</name>
<dbReference type="AlphaFoldDB" id="A0A843UYT3"/>
<evidence type="ECO:0000256" key="1">
    <source>
        <dbReference type="SAM" id="Phobius"/>
    </source>
</evidence>
<dbReference type="EMBL" id="NMUH01001090">
    <property type="protein sequence ID" value="MQL88798.1"/>
    <property type="molecule type" value="Genomic_DNA"/>
</dbReference>
<keyword evidence="1" id="KW-0812">Transmembrane</keyword>
<comment type="caution">
    <text evidence="2">The sequence shown here is derived from an EMBL/GenBank/DDBJ whole genome shotgun (WGS) entry which is preliminary data.</text>
</comment>
<evidence type="ECO:0000313" key="3">
    <source>
        <dbReference type="Proteomes" id="UP000652761"/>
    </source>
</evidence>
<evidence type="ECO:0000313" key="2">
    <source>
        <dbReference type="EMBL" id="MQL88798.1"/>
    </source>
</evidence>
<reference evidence="2" key="1">
    <citation type="submission" date="2017-07" db="EMBL/GenBank/DDBJ databases">
        <title>Taro Niue Genome Assembly and Annotation.</title>
        <authorList>
            <person name="Atibalentja N."/>
            <person name="Keating K."/>
            <person name="Fields C.J."/>
        </authorList>
    </citation>
    <scope>NUCLEOTIDE SEQUENCE</scope>
    <source>
        <strain evidence="2">Niue_2</strain>
        <tissue evidence="2">Leaf</tissue>
    </source>
</reference>
<proteinExistence type="predicted"/>
<feature type="transmembrane region" description="Helical" evidence="1">
    <location>
        <begin position="139"/>
        <end position="161"/>
    </location>
</feature>
<feature type="transmembrane region" description="Helical" evidence="1">
    <location>
        <begin position="103"/>
        <end position="127"/>
    </location>
</feature>
<gene>
    <name evidence="2" type="ORF">Taro_021354</name>
</gene>